<accession>A0A937W0K1</accession>
<dbReference type="PANTHER" id="PTHR34846:SF11">
    <property type="entry name" value="4-CARBOXYMUCONOLACTONE DECARBOXYLASE FAMILY PROTEIN (AFU_ORTHOLOGUE AFUA_6G11590)"/>
    <property type="match status" value="1"/>
</dbReference>
<dbReference type="InterPro" id="IPR003779">
    <property type="entry name" value="CMD-like"/>
</dbReference>
<comment type="caution">
    <text evidence="2">The sequence shown here is derived from an EMBL/GenBank/DDBJ whole genome shotgun (WGS) entry which is preliminary data.</text>
</comment>
<reference evidence="2" key="1">
    <citation type="submission" date="2019-03" db="EMBL/GenBank/DDBJ databases">
        <title>Lake Tanganyika Metagenome-Assembled Genomes (MAGs).</title>
        <authorList>
            <person name="Tran P."/>
        </authorList>
    </citation>
    <scope>NUCLEOTIDE SEQUENCE</scope>
    <source>
        <strain evidence="2">K_DeepCast_65m_m2_066</strain>
    </source>
</reference>
<dbReference type="EMBL" id="VGLS01000158">
    <property type="protein sequence ID" value="MBM3223535.1"/>
    <property type="molecule type" value="Genomic_DNA"/>
</dbReference>
<dbReference type="SUPFAM" id="SSF69118">
    <property type="entry name" value="AhpD-like"/>
    <property type="match status" value="1"/>
</dbReference>
<gene>
    <name evidence="2" type="ORF">FJZ47_07020</name>
</gene>
<sequence length="185" mass="20730">MARTPFVTRHQVPEQFREAFDAVTAESGGMITTGPGSITINSPEMARRRNHLTHYLRYESTVPNRLKELAIITTARAMDCPYIWNAHAPAARREGVSDAVVDAIRERRPLPSMPPDEAAVVDYATEFFRTHKVSQGTFHTALELFGAQYLTELTALMGHYAQTAFFLNAFEVQLPAQRTEPVLPV</sequence>
<name>A0A937W0K1_UNCTE</name>
<dbReference type="Gene3D" id="1.20.1290.10">
    <property type="entry name" value="AhpD-like"/>
    <property type="match status" value="1"/>
</dbReference>
<dbReference type="AlphaFoldDB" id="A0A937W0K1"/>
<proteinExistence type="predicted"/>
<dbReference type="PANTHER" id="PTHR34846">
    <property type="entry name" value="4-CARBOXYMUCONOLACTONE DECARBOXYLASE FAMILY PROTEIN (AFU_ORTHOLOGUE AFUA_6G11590)"/>
    <property type="match status" value="1"/>
</dbReference>
<dbReference type="GO" id="GO:0051920">
    <property type="term" value="F:peroxiredoxin activity"/>
    <property type="evidence" value="ECO:0007669"/>
    <property type="project" value="InterPro"/>
</dbReference>
<dbReference type="InterPro" id="IPR029032">
    <property type="entry name" value="AhpD-like"/>
</dbReference>
<protein>
    <submittedName>
        <fullName evidence="2">Carboxymuconolactone decarboxylase family protein</fullName>
    </submittedName>
</protein>
<feature type="domain" description="Carboxymuconolactone decarboxylase-like" evidence="1">
    <location>
        <begin position="43"/>
        <end position="105"/>
    </location>
</feature>
<evidence type="ECO:0000313" key="3">
    <source>
        <dbReference type="Proteomes" id="UP000712673"/>
    </source>
</evidence>
<evidence type="ECO:0000259" key="1">
    <source>
        <dbReference type="Pfam" id="PF02627"/>
    </source>
</evidence>
<dbReference type="Proteomes" id="UP000712673">
    <property type="component" value="Unassembled WGS sequence"/>
</dbReference>
<dbReference type="Pfam" id="PF02627">
    <property type="entry name" value="CMD"/>
    <property type="match status" value="1"/>
</dbReference>
<organism evidence="2 3">
    <name type="scientific">Tectimicrobiota bacterium</name>
    <dbReference type="NCBI Taxonomy" id="2528274"/>
    <lineage>
        <taxon>Bacteria</taxon>
        <taxon>Pseudomonadati</taxon>
        <taxon>Nitrospinota/Tectimicrobiota group</taxon>
        <taxon>Candidatus Tectimicrobiota</taxon>
    </lineage>
</organism>
<evidence type="ECO:0000313" key="2">
    <source>
        <dbReference type="EMBL" id="MBM3223535.1"/>
    </source>
</evidence>